<evidence type="ECO:0000313" key="1">
    <source>
        <dbReference type="EMBL" id="CAA2143102.1"/>
    </source>
</evidence>
<reference evidence="1" key="1">
    <citation type="submission" date="2019-12" db="EMBL/GenBank/DDBJ databases">
        <authorList>
            <person name="Cremers G."/>
        </authorList>
    </citation>
    <scope>NUCLEOTIDE SEQUENCE</scope>
    <source>
        <strain evidence="1">Mbul2</strain>
    </source>
</reference>
<protein>
    <submittedName>
        <fullName evidence="1">Uncharacterized protein</fullName>
    </submittedName>
</protein>
<accession>A0A679K0V0</accession>
<dbReference type="RefSeq" id="WP_339161639.1">
    <property type="nucleotide sequence ID" value="NZ_LR743511.1"/>
</dbReference>
<dbReference type="AlphaFoldDB" id="A0A679K0V0"/>
<name>A0A679K0V0_9HYPH</name>
<proteinExistence type="predicted"/>
<dbReference type="EMBL" id="LR743511">
    <property type="protein sequence ID" value="CAA2143102.1"/>
    <property type="molecule type" value="Genomic_DNA"/>
</dbReference>
<gene>
    <name evidence="1" type="ORF">MBLL_02651</name>
</gene>
<organism evidence="1">
    <name type="scientific">Methylobacterium bullatum</name>
    <dbReference type="NCBI Taxonomy" id="570505"/>
    <lineage>
        <taxon>Bacteria</taxon>
        <taxon>Pseudomonadati</taxon>
        <taxon>Pseudomonadota</taxon>
        <taxon>Alphaproteobacteria</taxon>
        <taxon>Hyphomicrobiales</taxon>
        <taxon>Methylobacteriaceae</taxon>
        <taxon>Methylobacterium</taxon>
    </lineage>
</organism>
<sequence length="119" mass="13214">MPQLRKDIRTSFEHARRKVEAYASASEDLSGELRRWTDSTLRFIEPEATIRNLHRVVLERADDLTGLMAERPQPRASSIATAKSHLTAAFEDLEDAILKHGILTPAGEKVGLGIAGRPI</sequence>